<feature type="non-terminal residue" evidence="2">
    <location>
        <position position="1"/>
    </location>
</feature>
<feature type="non-terminal residue" evidence="2">
    <location>
        <position position="58"/>
    </location>
</feature>
<accession>A0ABN7X3S7</accession>
<name>A0ABN7X3S7_GIGMA</name>
<protein>
    <submittedName>
        <fullName evidence="2">25307_t:CDS:1</fullName>
    </submittedName>
</protein>
<feature type="region of interest" description="Disordered" evidence="1">
    <location>
        <begin position="1"/>
        <end position="33"/>
    </location>
</feature>
<evidence type="ECO:0000313" key="2">
    <source>
        <dbReference type="EMBL" id="CAG8846067.1"/>
    </source>
</evidence>
<organism evidence="2 3">
    <name type="scientific">Gigaspora margarita</name>
    <dbReference type="NCBI Taxonomy" id="4874"/>
    <lineage>
        <taxon>Eukaryota</taxon>
        <taxon>Fungi</taxon>
        <taxon>Fungi incertae sedis</taxon>
        <taxon>Mucoromycota</taxon>
        <taxon>Glomeromycotina</taxon>
        <taxon>Glomeromycetes</taxon>
        <taxon>Diversisporales</taxon>
        <taxon>Gigasporaceae</taxon>
        <taxon>Gigaspora</taxon>
    </lineage>
</organism>
<keyword evidence="3" id="KW-1185">Reference proteome</keyword>
<dbReference type="EMBL" id="CAJVQB010082030">
    <property type="protein sequence ID" value="CAG8846067.1"/>
    <property type="molecule type" value="Genomic_DNA"/>
</dbReference>
<dbReference type="Proteomes" id="UP000789901">
    <property type="component" value="Unassembled WGS sequence"/>
</dbReference>
<evidence type="ECO:0000256" key="1">
    <source>
        <dbReference type="SAM" id="MobiDB-lite"/>
    </source>
</evidence>
<proteinExistence type="predicted"/>
<comment type="caution">
    <text evidence="2">The sequence shown here is derived from an EMBL/GenBank/DDBJ whole genome shotgun (WGS) entry which is preliminary data.</text>
</comment>
<sequence>QKLQKGKKFLPPAMDKVTSSDEEVVKNPVQTSETTTEKVYKILDESEETLYAGTSSQK</sequence>
<evidence type="ECO:0000313" key="3">
    <source>
        <dbReference type="Proteomes" id="UP000789901"/>
    </source>
</evidence>
<gene>
    <name evidence="2" type="ORF">GMARGA_LOCUS37982</name>
</gene>
<reference evidence="2 3" key="1">
    <citation type="submission" date="2021-06" db="EMBL/GenBank/DDBJ databases">
        <authorList>
            <person name="Kallberg Y."/>
            <person name="Tangrot J."/>
            <person name="Rosling A."/>
        </authorList>
    </citation>
    <scope>NUCLEOTIDE SEQUENCE [LARGE SCALE GENOMIC DNA]</scope>
    <source>
        <strain evidence="2 3">120-4 pot B 10/14</strain>
    </source>
</reference>